<dbReference type="GO" id="GO:0030979">
    <property type="term" value="P:alpha-glucan biosynthetic process"/>
    <property type="evidence" value="ECO:0007669"/>
    <property type="project" value="InterPro"/>
</dbReference>
<dbReference type="GO" id="GO:0005576">
    <property type="term" value="C:extracellular region"/>
    <property type="evidence" value="ECO:0007669"/>
    <property type="project" value="TreeGrafter"/>
</dbReference>
<dbReference type="InterPro" id="IPR040042">
    <property type="entry name" value="Branching_enz_MT3115-like"/>
</dbReference>
<comment type="similarity">
    <text evidence="1">Belongs to the glycosyl hydrolase 57 family.</text>
</comment>
<feature type="non-terminal residue" evidence="4">
    <location>
        <position position="282"/>
    </location>
</feature>
<dbReference type="PANTHER" id="PTHR41695">
    <property type="entry name" value="1,4-ALPHA-GLUCAN BRANCHING ENZYME RV3031-RELATED"/>
    <property type="match status" value="1"/>
</dbReference>
<evidence type="ECO:0000259" key="3">
    <source>
        <dbReference type="Pfam" id="PF03065"/>
    </source>
</evidence>
<dbReference type="EMBL" id="UOEX01000318">
    <property type="protein sequence ID" value="VAW40099.1"/>
    <property type="molecule type" value="Genomic_DNA"/>
</dbReference>
<evidence type="ECO:0000256" key="1">
    <source>
        <dbReference type="ARBA" id="ARBA00006821"/>
    </source>
</evidence>
<accession>A0A3B0VTB5</accession>
<organism evidence="4">
    <name type="scientific">hydrothermal vent metagenome</name>
    <dbReference type="NCBI Taxonomy" id="652676"/>
    <lineage>
        <taxon>unclassified sequences</taxon>
        <taxon>metagenomes</taxon>
        <taxon>ecological metagenomes</taxon>
    </lineage>
</organism>
<name>A0A3B0VTB5_9ZZZZ</name>
<gene>
    <name evidence="4" type="ORF">MNBD_DELTA03-467</name>
</gene>
<keyword evidence="4" id="KW-0808">Transferase</keyword>
<evidence type="ECO:0000313" key="4">
    <source>
        <dbReference type="EMBL" id="VAW40099.1"/>
    </source>
</evidence>
<dbReference type="EC" id="2.4.1.18" evidence="4"/>
<dbReference type="GO" id="GO:0003844">
    <property type="term" value="F:1,4-alpha-glucan branching enzyme activity"/>
    <property type="evidence" value="ECO:0007669"/>
    <property type="project" value="UniProtKB-EC"/>
</dbReference>
<dbReference type="PANTHER" id="PTHR41695:SF1">
    <property type="entry name" value="1,4-ALPHA-GLUCAN BRANCHING ENZYME TK1436"/>
    <property type="match status" value="1"/>
</dbReference>
<dbReference type="InterPro" id="IPR004300">
    <property type="entry name" value="Glyco_hydro_57_N"/>
</dbReference>
<dbReference type="InterPro" id="IPR027291">
    <property type="entry name" value="Glyco_hydro_38_N_sf"/>
</dbReference>
<reference evidence="4" key="1">
    <citation type="submission" date="2018-06" db="EMBL/GenBank/DDBJ databases">
        <authorList>
            <person name="Zhirakovskaya E."/>
        </authorList>
    </citation>
    <scope>NUCLEOTIDE SEQUENCE</scope>
</reference>
<dbReference type="Pfam" id="PF03065">
    <property type="entry name" value="Glyco_hydro_57"/>
    <property type="match status" value="1"/>
</dbReference>
<protein>
    <submittedName>
        <fullName evidence="4">Glycogen branching enzyme, GH-57-type, archaeal</fullName>
        <ecNumber evidence="4">2.4.1.18</ecNumber>
    </submittedName>
</protein>
<keyword evidence="4" id="KW-0328">Glycosyltransferase</keyword>
<evidence type="ECO:0000256" key="2">
    <source>
        <dbReference type="ARBA" id="ARBA00023277"/>
    </source>
</evidence>
<keyword evidence="2" id="KW-0119">Carbohydrate metabolism</keyword>
<dbReference type="SUPFAM" id="SSF88713">
    <property type="entry name" value="Glycoside hydrolase/deacetylase"/>
    <property type="match status" value="1"/>
</dbReference>
<dbReference type="AlphaFoldDB" id="A0A3B0VTB5"/>
<proteinExistence type="inferred from homology"/>
<sequence length="282" mass="32440">MNNTTYNGGATKHSRGYLALVLHAHLPYVRHLEYDDALEERWLFEAVTETYIPLLLLFDKLIEDKIDFRLTMSISPPLAAMLEDSLLKSRYLKRLEALIELSRHEISRTRRQPEFHALALFYQQHLMKTHNAFLNRYNKNLVQAFKRLQDLGRIEIIASAATHGYLPLLAANSSTVRAQIRIGTAYYQQLFDRAPQGFWLPECGYCSTIDKLLAEQAIGYTILETHGLTRSRPQPKYGVFAPISCPAGTIAFGRDPEASRQVWSSESGYPGDYDYREFYRDI</sequence>
<dbReference type="Gene3D" id="3.20.110.10">
    <property type="entry name" value="Glycoside hydrolase 38, N terminal domain"/>
    <property type="match status" value="1"/>
</dbReference>
<feature type="domain" description="Glycoside hydrolase family 57 N-terminal" evidence="3">
    <location>
        <begin position="19"/>
        <end position="233"/>
    </location>
</feature>
<dbReference type="InterPro" id="IPR011330">
    <property type="entry name" value="Glyco_hydro/deAcase_b/a-brl"/>
</dbReference>